<dbReference type="NCBIfam" id="TIGR01720">
    <property type="entry name" value="NRPS-para261"/>
    <property type="match status" value="1"/>
</dbReference>
<keyword evidence="5" id="KW-0045">Antibiotic biosynthesis</keyword>
<dbReference type="SMART" id="SM00823">
    <property type="entry name" value="PKS_PP"/>
    <property type="match status" value="1"/>
</dbReference>
<comment type="similarity">
    <text evidence="2">Belongs to the ATP-dependent AMP-binding enzyme family.</text>
</comment>
<gene>
    <name evidence="7" type="ORF">NIES37_35700</name>
</gene>
<dbReference type="PANTHER" id="PTHR45398">
    <property type="match status" value="1"/>
</dbReference>
<dbReference type="FunFam" id="3.40.50.12780:FF:000012">
    <property type="entry name" value="Non-ribosomal peptide synthetase"/>
    <property type="match status" value="1"/>
</dbReference>
<feature type="domain" description="Carrier" evidence="6">
    <location>
        <begin position="966"/>
        <end position="1040"/>
    </location>
</feature>
<dbReference type="Gene3D" id="3.30.559.30">
    <property type="entry name" value="Nonribosomal peptide synthetase, condensation domain"/>
    <property type="match status" value="2"/>
</dbReference>
<dbReference type="CDD" id="cd05930">
    <property type="entry name" value="A_NRPS"/>
    <property type="match status" value="1"/>
</dbReference>
<proteinExistence type="inferred from homology"/>
<dbReference type="Pfam" id="PF13193">
    <property type="entry name" value="AMP-binding_C"/>
    <property type="match status" value="1"/>
</dbReference>
<dbReference type="KEGG" id="ttq:NIES37_35700"/>
<evidence type="ECO:0000256" key="2">
    <source>
        <dbReference type="ARBA" id="ARBA00006432"/>
    </source>
</evidence>
<dbReference type="GO" id="GO:0008610">
    <property type="term" value="P:lipid biosynthetic process"/>
    <property type="evidence" value="ECO:0007669"/>
    <property type="project" value="UniProtKB-ARBA"/>
</dbReference>
<dbReference type="InterPro" id="IPR020845">
    <property type="entry name" value="AMP-binding_CS"/>
</dbReference>
<evidence type="ECO:0000259" key="6">
    <source>
        <dbReference type="PROSITE" id="PS50075"/>
    </source>
</evidence>
<dbReference type="SUPFAM" id="SSF47336">
    <property type="entry name" value="ACP-like"/>
    <property type="match status" value="1"/>
</dbReference>
<dbReference type="PROSITE" id="PS00455">
    <property type="entry name" value="AMP_BINDING"/>
    <property type="match status" value="1"/>
</dbReference>
<accession>A0A1Z4N1H9</accession>
<reference evidence="7 8" key="1">
    <citation type="submission" date="2017-06" db="EMBL/GenBank/DDBJ databases">
        <title>Genome sequencing of cyanobaciteial culture collection at National Institute for Environmental Studies (NIES).</title>
        <authorList>
            <person name="Hirose Y."/>
            <person name="Shimura Y."/>
            <person name="Fujisawa T."/>
            <person name="Nakamura Y."/>
            <person name="Kawachi M."/>
        </authorList>
    </citation>
    <scope>NUCLEOTIDE SEQUENCE [LARGE SCALE GENOMIC DNA]</scope>
    <source>
        <strain evidence="7 8">NIES-37</strain>
    </source>
</reference>
<organism evidence="7 8">
    <name type="scientific">Tolypothrix tenuis PCC 7101</name>
    <dbReference type="NCBI Taxonomy" id="231146"/>
    <lineage>
        <taxon>Bacteria</taxon>
        <taxon>Bacillati</taxon>
        <taxon>Cyanobacteriota</taxon>
        <taxon>Cyanophyceae</taxon>
        <taxon>Nostocales</taxon>
        <taxon>Tolypothrichaceae</taxon>
        <taxon>Tolypothrix</taxon>
    </lineage>
</organism>
<dbReference type="InterPro" id="IPR025110">
    <property type="entry name" value="AMP-bd_C"/>
</dbReference>
<protein>
    <submittedName>
        <fullName evidence="7">Amino acid adenylation domain-containing protein</fullName>
    </submittedName>
</protein>
<evidence type="ECO:0000313" key="8">
    <source>
        <dbReference type="Proteomes" id="UP000218785"/>
    </source>
</evidence>
<dbReference type="RefSeq" id="WP_096577825.1">
    <property type="nucleotide sequence ID" value="NZ_CAWNJS010000001.1"/>
</dbReference>
<dbReference type="Gene3D" id="3.30.559.10">
    <property type="entry name" value="Chloramphenicol acetyltransferase-like domain"/>
    <property type="match status" value="2"/>
</dbReference>
<dbReference type="Pfam" id="PF00668">
    <property type="entry name" value="Condensation"/>
    <property type="match status" value="2"/>
</dbReference>
<dbReference type="FunFam" id="3.40.50.980:FF:000001">
    <property type="entry name" value="Non-ribosomal peptide synthetase"/>
    <property type="match status" value="1"/>
</dbReference>
<dbReference type="Gene3D" id="3.30.300.30">
    <property type="match status" value="1"/>
</dbReference>
<dbReference type="Gene3D" id="1.10.1200.10">
    <property type="entry name" value="ACP-like"/>
    <property type="match status" value="1"/>
</dbReference>
<dbReference type="GO" id="GO:0003824">
    <property type="term" value="F:catalytic activity"/>
    <property type="evidence" value="ECO:0007669"/>
    <property type="project" value="InterPro"/>
</dbReference>
<dbReference type="InterPro" id="IPR020806">
    <property type="entry name" value="PKS_PP-bd"/>
</dbReference>
<evidence type="ECO:0000256" key="3">
    <source>
        <dbReference type="ARBA" id="ARBA00022450"/>
    </source>
</evidence>
<dbReference type="Pfam" id="PF00501">
    <property type="entry name" value="AMP-binding"/>
    <property type="match status" value="1"/>
</dbReference>
<dbReference type="InterPro" id="IPR009081">
    <property type="entry name" value="PP-bd_ACP"/>
</dbReference>
<dbReference type="GO" id="GO:0031177">
    <property type="term" value="F:phosphopantetheine binding"/>
    <property type="evidence" value="ECO:0007669"/>
    <property type="project" value="InterPro"/>
</dbReference>
<dbReference type="PROSITE" id="PS00012">
    <property type="entry name" value="PHOSPHOPANTETHEINE"/>
    <property type="match status" value="1"/>
</dbReference>
<dbReference type="InterPro" id="IPR000873">
    <property type="entry name" value="AMP-dep_synth/lig_dom"/>
</dbReference>
<dbReference type="FunFam" id="3.30.300.30:FF:000010">
    <property type="entry name" value="Enterobactin synthetase component F"/>
    <property type="match status" value="1"/>
</dbReference>
<dbReference type="InterPro" id="IPR045851">
    <property type="entry name" value="AMP-bd_C_sf"/>
</dbReference>
<dbReference type="Gene3D" id="2.30.38.10">
    <property type="entry name" value="Luciferase, Domain 3"/>
    <property type="match status" value="1"/>
</dbReference>
<dbReference type="EMBL" id="AP018248">
    <property type="protein sequence ID" value="BAY99587.1"/>
    <property type="molecule type" value="Genomic_DNA"/>
</dbReference>
<dbReference type="PROSITE" id="PS50075">
    <property type="entry name" value="CARRIER"/>
    <property type="match status" value="1"/>
</dbReference>
<dbReference type="SMART" id="SM01294">
    <property type="entry name" value="PKS_PP_betabranch"/>
    <property type="match status" value="1"/>
</dbReference>
<evidence type="ECO:0000256" key="1">
    <source>
        <dbReference type="ARBA" id="ARBA00001957"/>
    </source>
</evidence>
<dbReference type="SUPFAM" id="SSF56801">
    <property type="entry name" value="Acetyl-CoA synthetase-like"/>
    <property type="match status" value="1"/>
</dbReference>
<sequence>MQIINNTSPTENVAGYRLSPQQERLWKLQAVTQDNSYVAQCAISIDGNLDVEILKQSLQDVVNQHEILRTSFQCLPGMMIPLQVIAEHQDISIIYDDWASYADDDKERKLNLFLTSESSKNLNFTEVELIKFAPNHYILLVSLPGMINDAVGLRNLVQEISRCYIANSNHEELSNKALQYADIAEWQHELLTAEDAKLGKAYWQQQEISNCFDAKLPFEQKCFENVAVFEPKFCRLELDKNFSVDIEKVLQKPTDDLSNFLLACWQIILWRNLDHPDIVVAKLYDGRKYEELQPAIGLFAKYLPIASSLQPDLSFNQLWEEVQKAVSQGHQWQDYFDWQDFSKNLGVNCFPYCFEFIEQAQQVSANTVTFNLLKEYVCIDKFKLKLSCVRQADNLIVDLWYDNSLFTSKDIQRLISQFQKLLSCVIINPAAAISDLEILSDRELEQLLFEFNNTQVDYNQSQLIYQLFEAQAERTPDNIAVVFENQQLTYRELNEQANQLAHYIQKLGVQPEVLVGICVERSLSIAIGILAILKAGGAYVPLDPNYPSERLEFILQDTQTPVLLTQQSLLQDLPETQARIICLDSDWETIAFESQDNPAVAMTSANLAYVIYTSGSTGKPKGVQITHQNLVNSTQARFNYYQEPVGGFLLLSSFAFDSSVAGIFWTLCSGGTLVFPQVDGEQNISYLLNLISQNQVTHLLGLPSLYKVILEQASQQELSSLRSAIAAGESCPLELVNRHLEKLPQADLFNEYGPTEATVWSSVYHCCSPEIVNSVPIGRPIANTQIYLLDRNLHPVPLGVAGEVYIGGDNLARGYLNRPDLTAERFIPNPFNEGSRLYKTGDLARYLPDGNIEFLGRIDQQVKIRGFRIELGEIETALAQHPSIRENLVIARAENSTQKRLVTYIVPQPGQVAPTLSELRHFLAEKLPEYMLPSAFVRINNIPQLPNGKIDLKALPEPKLSGNFVAPRTAIEKTLADIWAQVLRLEQVGVQDNFFELGGDSILSIQIVARANQAGLQLTPKQVFDRPTIAELALVVTKSKNIPAAPELIAGKVPLTPIQYWFFAQNQPDAHHWNQSLLLEIQPGNDINLWEQLVQYLVEYHDALRLRFHQQASGWEQIISAAEETAIFTRIDLSALPEIEQKIAIEKTATELQASLNLSDGPLVKFALFELGAKTSDRLLIIIHHLAVDGLSWRILLEDLQTAYQQLSQGEAIHLPHKTISFLEWAFRLQEYAQSATIKQELNYWLKQLEKPISPLPVDYTEGKNTLVETRTVTVSLNQQETQALLQDIHQAYHTQINDVLLTALVQAFAEWTTENSLLLELEGHGREDIFADVNLSRTVGWFTTHFPVLLNLVNVADLGNALKTVKEQLRAIPNRGLGYGVLRYLSDEGEKLQTLPQAEVLFNYLGQTDQVMSQSSLFAPAKESAGSGRSLRGNRVYLIEVVAIVTGGKLQVNWIYSKAIHQQATVEKLANSFIQALRSLIIHCQSPETAGFTPSDFPQAKLNQQDLDKLLAKFNQKA</sequence>
<dbReference type="GO" id="GO:0017000">
    <property type="term" value="P:antibiotic biosynthetic process"/>
    <property type="evidence" value="ECO:0007669"/>
    <property type="project" value="UniProtKB-KW"/>
</dbReference>
<comment type="cofactor">
    <cofactor evidence="1">
        <name>pantetheine 4'-phosphate</name>
        <dbReference type="ChEBI" id="CHEBI:47942"/>
    </cofactor>
</comment>
<dbReference type="GO" id="GO:0044550">
    <property type="term" value="P:secondary metabolite biosynthetic process"/>
    <property type="evidence" value="ECO:0007669"/>
    <property type="project" value="UniProtKB-ARBA"/>
</dbReference>
<dbReference type="InterPro" id="IPR036736">
    <property type="entry name" value="ACP-like_sf"/>
</dbReference>
<dbReference type="Pfam" id="PF00550">
    <property type="entry name" value="PP-binding"/>
    <property type="match status" value="1"/>
</dbReference>
<evidence type="ECO:0000256" key="4">
    <source>
        <dbReference type="ARBA" id="ARBA00022553"/>
    </source>
</evidence>
<evidence type="ECO:0000256" key="5">
    <source>
        <dbReference type="ARBA" id="ARBA00023194"/>
    </source>
</evidence>
<keyword evidence="8" id="KW-1185">Reference proteome</keyword>
<dbReference type="Proteomes" id="UP000218785">
    <property type="component" value="Chromosome"/>
</dbReference>
<dbReference type="FunFam" id="2.30.38.10:FF:000001">
    <property type="entry name" value="Non-ribosomal peptide synthetase PvdI"/>
    <property type="match status" value="1"/>
</dbReference>
<evidence type="ECO:0000313" key="7">
    <source>
        <dbReference type="EMBL" id="BAY99587.1"/>
    </source>
</evidence>
<dbReference type="CDD" id="cd19534">
    <property type="entry name" value="E_NRPS"/>
    <property type="match status" value="1"/>
</dbReference>
<dbReference type="GO" id="GO:0043041">
    <property type="term" value="P:amino acid activation for nonribosomal peptide biosynthetic process"/>
    <property type="evidence" value="ECO:0007669"/>
    <property type="project" value="UniProtKB-ARBA"/>
</dbReference>
<dbReference type="Gene3D" id="3.40.50.980">
    <property type="match status" value="2"/>
</dbReference>
<dbReference type="InterPro" id="IPR023213">
    <property type="entry name" value="CAT-like_dom_sf"/>
</dbReference>
<dbReference type="NCBIfam" id="TIGR01733">
    <property type="entry name" value="AA-adenyl-dom"/>
    <property type="match status" value="1"/>
</dbReference>
<dbReference type="SUPFAM" id="SSF52777">
    <property type="entry name" value="CoA-dependent acyltransferases"/>
    <property type="match status" value="4"/>
</dbReference>
<dbReference type="InterPro" id="IPR006162">
    <property type="entry name" value="Ppantetheine_attach_site"/>
</dbReference>
<dbReference type="InterPro" id="IPR001242">
    <property type="entry name" value="Condensation_dom"/>
</dbReference>
<name>A0A1Z4N1H9_9CYAN</name>
<dbReference type="InterPro" id="IPR010060">
    <property type="entry name" value="NRPS_synth"/>
</dbReference>
<dbReference type="InterPro" id="IPR010071">
    <property type="entry name" value="AA_adenyl_dom"/>
</dbReference>
<keyword evidence="3" id="KW-0596">Phosphopantetheine</keyword>
<dbReference type="PANTHER" id="PTHR45398:SF1">
    <property type="entry name" value="ENZYME, PUTATIVE (JCVI)-RELATED"/>
    <property type="match status" value="1"/>
</dbReference>
<dbReference type="FunFam" id="1.10.1200.10:FF:000005">
    <property type="entry name" value="Nonribosomal peptide synthetase 1"/>
    <property type="match status" value="1"/>
</dbReference>
<keyword evidence="4" id="KW-0597">Phosphoprotein</keyword>